<organism evidence="6 7">
    <name type="scientific">Megalurothrips usitatus</name>
    <name type="common">bean blossom thrips</name>
    <dbReference type="NCBI Taxonomy" id="439358"/>
    <lineage>
        <taxon>Eukaryota</taxon>
        <taxon>Metazoa</taxon>
        <taxon>Ecdysozoa</taxon>
        <taxon>Arthropoda</taxon>
        <taxon>Hexapoda</taxon>
        <taxon>Insecta</taxon>
        <taxon>Pterygota</taxon>
        <taxon>Neoptera</taxon>
        <taxon>Paraneoptera</taxon>
        <taxon>Thysanoptera</taxon>
        <taxon>Terebrantia</taxon>
        <taxon>Thripoidea</taxon>
        <taxon>Thripidae</taxon>
        <taxon>Megalurothrips</taxon>
    </lineage>
</organism>
<dbReference type="Gene3D" id="1.10.287.1490">
    <property type="match status" value="1"/>
</dbReference>
<dbReference type="PANTHER" id="PTHR46292:SF1">
    <property type="entry name" value="COILED-COIL DOMAIN-CONTAINING PROTEIN 102A"/>
    <property type="match status" value="1"/>
</dbReference>
<feature type="compositionally biased region" description="Low complexity" evidence="4">
    <location>
        <begin position="211"/>
        <end position="222"/>
    </location>
</feature>
<feature type="coiled-coil region" evidence="3">
    <location>
        <begin position="460"/>
        <end position="522"/>
    </location>
</feature>
<protein>
    <recommendedName>
        <fullName evidence="2">Coiled-coil domain-containing protein 102A</fullName>
    </recommendedName>
</protein>
<dbReference type="GO" id="GO:0016459">
    <property type="term" value="C:myosin complex"/>
    <property type="evidence" value="ECO:0007669"/>
    <property type="project" value="InterPro"/>
</dbReference>
<evidence type="ECO:0000259" key="5">
    <source>
        <dbReference type="Pfam" id="PF01576"/>
    </source>
</evidence>
<dbReference type="Proteomes" id="UP001075354">
    <property type="component" value="Chromosome 10"/>
</dbReference>
<accession>A0AAV7XFZ6</accession>
<name>A0AAV7XFZ6_9NEOP</name>
<feature type="region of interest" description="Disordered" evidence="4">
    <location>
        <begin position="613"/>
        <end position="673"/>
    </location>
</feature>
<evidence type="ECO:0000256" key="1">
    <source>
        <dbReference type="ARBA" id="ARBA00023054"/>
    </source>
</evidence>
<feature type="coiled-coil region" evidence="3">
    <location>
        <begin position="143"/>
        <end position="177"/>
    </location>
</feature>
<feature type="region of interest" description="Disordered" evidence="4">
    <location>
        <begin position="196"/>
        <end position="248"/>
    </location>
</feature>
<dbReference type="InterPro" id="IPR002928">
    <property type="entry name" value="Myosin_tail"/>
</dbReference>
<keyword evidence="1 3" id="KW-0175">Coiled coil</keyword>
<proteinExistence type="predicted"/>
<feature type="compositionally biased region" description="Low complexity" evidence="4">
    <location>
        <begin position="622"/>
        <end position="631"/>
    </location>
</feature>
<dbReference type="AlphaFoldDB" id="A0AAV7XFZ6"/>
<sequence length="673" mass="75994">MEFHSEIPSRQIQRTDQFCVQCKLAILFVWEHFNVGKAIGVMAQAHGVSVSGGTSSRRHGHHSHTHDTGSLSLPPGRHGDADWEAKEAHRLRELEEARARAAQMEKTMRWWSDCTANWREKWSKVRNERNSAREESKMLRLKLEMAVKDRSNYKREKLELEAQNDRLKRELEKIHLLLLKHDDQTLLVEALAHEDPERDVAVQKPGRLTGSSPVSSSSLPSPKGTSINSRSPTTCNGNGGESDGSRKSNIDLHNKMCRELNIEEYVLQGAVPRHAVEMYYSSGKENALDAEDNTDSLLCQREGLESPVIASGEDSNALRNHSPNIVDTLGSHYDAGSGSSVGGDCKFGPMEERGRRGCIADRNRSVSACSSSPDRESLIQKLMLKLEEASKTIQLEKDEKMNLQHSVERLEAELLEIKVRCEDLWQERQKAVRDLLKLESLQEDEVRHIRAELQDEASSREGMDRRLADLRSELERLQSENAVEWGKRERLETEKLGLERDNKKLRAELSDAQERLAERRSKPASASADAELRQCQQELADRSKELSSIKHSHSKLKKIFQDKSTELAHAVRRAEQYEAEVKRLRGRVEELKRDLAVAEDEVDAASNNIRKLQRSNDELQEQVESLQVQLEHTQTRHDTENSGSPSGSNGDDEAEPDADDEEGEGEGDGLSSS</sequence>
<evidence type="ECO:0000313" key="7">
    <source>
        <dbReference type="Proteomes" id="UP001075354"/>
    </source>
</evidence>
<feature type="compositionally biased region" description="Acidic residues" evidence="4">
    <location>
        <begin position="650"/>
        <end position="667"/>
    </location>
</feature>
<reference evidence="6" key="1">
    <citation type="submission" date="2022-12" db="EMBL/GenBank/DDBJ databases">
        <title>Chromosome-level genome assembly of the bean flower thrips Megalurothrips usitatus.</title>
        <authorList>
            <person name="Ma L."/>
            <person name="Liu Q."/>
            <person name="Li H."/>
            <person name="Cai W."/>
        </authorList>
    </citation>
    <scope>NUCLEOTIDE SEQUENCE</scope>
    <source>
        <strain evidence="6">Cailab_2022a</strain>
    </source>
</reference>
<keyword evidence="7" id="KW-1185">Reference proteome</keyword>
<feature type="region of interest" description="Disordered" evidence="4">
    <location>
        <begin position="49"/>
        <end position="80"/>
    </location>
</feature>
<comment type="caution">
    <text evidence="6">The sequence shown here is derived from an EMBL/GenBank/DDBJ whole genome shotgun (WGS) entry which is preliminary data.</text>
</comment>
<dbReference type="Pfam" id="PF01576">
    <property type="entry name" value="Myosin_tail_1"/>
    <property type="match status" value="1"/>
</dbReference>
<feature type="domain" description="Myosin tail" evidence="5">
    <location>
        <begin position="443"/>
        <end position="630"/>
    </location>
</feature>
<evidence type="ECO:0000313" key="6">
    <source>
        <dbReference type="EMBL" id="KAJ1523318.1"/>
    </source>
</evidence>
<feature type="coiled-coil region" evidence="3">
    <location>
        <begin position="379"/>
        <end position="420"/>
    </location>
</feature>
<feature type="compositionally biased region" description="Polar residues" evidence="4">
    <location>
        <begin position="223"/>
        <end position="236"/>
    </location>
</feature>
<dbReference type="PANTHER" id="PTHR46292">
    <property type="entry name" value="COILED-COIL DOMAIN-CONTAINING PROTEIN 102A"/>
    <property type="match status" value="1"/>
</dbReference>
<gene>
    <name evidence="6" type="ORF">ONE63_001192</name>
</gene>
<evidence type="ECO:0000256" key="2">
    <source>
        <dbReference type="ARBA" id="ARBA00040149"/>
    </source>
</evidence>
<dbReference type="EMBL" id="JAPTSV010000010">
    <property type="protein sequence ID" value="KAJ1523318.1"/>
    <property type="molecule type" value="Genomic_DNA"/>
</dbReference>
<evidence type="ECO:0000256" key="3">
    <source>
        <dbReference type="SAM" id="Coils"/>
    </source>
</evidence>
<evidence type="ECO:0000256" key="4">
    <source>
        <dbReference type="SAM" id="MobiDB-lite"/>
    </source>
</evidence>